<accession>D7VTZ0</accession>
<sequence length="60" mass="6002">MDDVIRIGASAGAAIGVWSGGVGEVPRALIGGGSGVIGGFIGGYYGSEWAVQVVNHYHGR</sequence>
<dbReference type="HOGENOM" id="CLU_2939440_0_0_10"/>
<comment type="caution">
    <text evidence="1">The sequence shown here is derived from an EMBL/GenBank/DDBJ whole genome shotgun (WGS) entry which is preliminary data.</text>
</comment>
<reference evidence="1" key="1">
    <citation type="submission" date="2010-07" db="EMBL/GenBank/DDBJ databases">
        <authorList>
            <person name="Muzny D."/>
            <person name="Qin X."/>
            <person name="Buhay C."/>
            <person name="Dugan-Rocha S."/>
            <person name="Ding Y."/>
            <person name="Chen G."/>
            <person name="Hawes A."/>
            <person name="Holder M."/>
            <person name="Jhangiani S."/>
            <person name="Johnson A."/>
            <person name="Khan Z."/>
            <person name="Li Z."/>
            <person name="Liu W."/>
            <person name="Liu X."/>
            <person name="Perez L."/>
            <person name="Shen H."/>
            <person name="Wang Q."/>
            <person name="Watt J."/>
            <person name="Xi L."/>
            <person name="Xin Y."/>
            <person name="Zhou J."/>
            <person name="Deng J."/>
            <person name="Jiang H."/>
            <person name="Liu Y."/>
            <person name="Qu J."/>
            <person name="Song X.-Z."/>
            <person name="Zhang L."/>
            <person name="Villasana D."/>
            <person name="Johnson A."/>
            <person name="Liu J."/>
            <person name="Liyanage D."/>
            <person name="Lorensuhewa L."/>
            <person name="Robinson T."/>
            <person name="Song A."/>
            <person name="Song B.-B."/>
            <person name="Dinh H."/>
            <person name="Thornton R."/>
            <person name="Coyle M."/>
            <person name="Francisco L."/>
            <person name="Jackson L."/>
            <person name="Javaid M."/>
            <person name="Korchina V."/>
            <person name="Kovar C."/>
            <person name="Mata R."/>
            <person name="Mathew T."/>
            <person name="Ngo R."/>
            <person name="Nguyen L."/>
            <person name="Nguyen N."/>
            <person name="Okwuonu G."/>
            <person name="Ongeri F."/>
            <person name="Pham C."/>
            <person name="Simmons D."/>
            <person name="Wilczek-Boney K."/>
            <person name="Hale W."/>
            <person name="Jakkamsetti A."/>
            <person name="Pham P."/>
            <person name="Ruth R."/>
            <person name="San Lucas F."/>
            <person name="Warren J."/>
            <person name="Zhang J."/>
            <person name="Zhao Z."/>
            <person name="Zhou C."/>
            <person name="Zhu D."/>
            <person name="Lee S."/>
            <person name="Bess C."/>
            <person name="Blankenburg K."/>
            <person name="Forbes L."/>
            <person name="Fu Q."/>
            <person name="Gubbala S."/>
            <person name="Hirani K."/>
            <person name="Jayaseelan J.C."/>
            <person name="Lara F."/>
            <person name="Munidasa M."/>
            <person name="Palculict T."/>
            <person name="Patil S."/>
            <person name="Pu L.-L."/>
            <person name="Saada N."/>
            <person name="Tang L."/>
            <person name="Weissenberger G."/>
            <person name="Zhu Y."/>
            <person name="Hemphill L."/>
            <person name="Shang Y."/>
            <person name="Youmans B."/>
            <person name="Ayvaz T."/>
            <person name="Ross M."/>
            <person name="Santibanez J."/>
            <person name="Aqrawi P."/>
            <person name="Gross S."/>
            <person name="Joshi V."/>
            <person name="Fowler G."/>
            <person name="Nazareth L."/>
            <person name="Reid J."/>
            <person name="Worley K."/>
            <person name="Petrosino J."/>
            <person name="Highlander S."/>
            <person name="Gibbs R."/>
        </authorList>
    </citation>
    <scope>NUCLEOTIDE SEQUENCE [LARGE SCALE GENOMIC DNA]</scope>
    <source>
        <strain evidence="1">ATCC 33861</strain>
    </source>
</reference>
<gene>
    <name evidence="1" type="ORF">HMPREF0766_14460</name>
</gene>
<evidence type="ECO:0000313" key="1">
    <source>
        <dbReference type="EMBL" id="EFK55769.1"/>
    </source>
</evidence>
<keyword evidence="2" id="KW-1185">Reference proteome</keyword>
<dbReference type="Proteomes" id="UP000006258">
    <property type="component" value="Unassembled WGS sequence"/>
</dbReference>
<dbReference type="AlphaFoldDB" id="D7VTZ0"/>
<organism evidence="1 2">
    <name type="scientific">Sphingobacterium spiritivorum ATCC 33861</name>
    <dbReference type="NCBI Taxonomy" id="525373"/>
    <lineage>
        <taxon>Bacteria</taxon>
        <taxon>Pseudomonadati</taxon>
        <taxon>Bacteroidota</taxon>
        <taxon>Sphingobacteriia</taxon>
        <taxon>Sphingobacteriales</taxon>
        <taxon>Sphingobacteriaceae</taxon>
        <taxon>Sphingobacterium</taxon>
    </lineage>
</organism>
<proteinExistence type="predicted"/>
<dbReference type="EMBL" id="ACHA02000014">
    <property type="protein sequence ID" value="EFK55769.1"/>
    <property type="molecule type" value="Genomic_DNA"/>
</dbReference>
<evidence type="ECO:0000313" key="2">
    <source>
        <dbReference type="Proteomes" id="UP000006258"/>
    </source>
</evidence>
<name>D7VTZ0_SPHSI</name>
<protein>
    <submittedName>
        <fullName evidence="1">Uncharacterized protein</fullName>
    </submittedName>
</protein>
<dbReference type="STRING" id="525373.HMPREF0766_14460"/>